<dbReference type="PROSITE" id="PS50891">
    <property type="entry name" value="LOB"/>
    <property type="match status" value="1"/>
</dbReference>
<comment type="caution">
    <text evidence="3">The sequence shown here is derived from an EMBL/GenBank/DDBJ whole genome shotgun (WGS) entry which is preliminary data.</text>
</comment>
<dbReference type="AlphaFoldDB" id="A0AA41RPU1"/>
<dbReference type="PANTHER" id="PTHR31301:SF21">
    <property type="entry name" value="LOB DOMAIN-CONTAINING PROTEIN 27-RELATED"/>
    <property type="match status" value="1"/>
</dbReference>
<feature type="domain" description="LOB" evidence="2">
    <location>
        <begin position="6"/>
        <end position="107"/>
    </location>
</feature>
<gene>
    <name evidence="3" type="ORF">MKW94_030126</name>
</gene>
<organism evidence="3 4">
    <name type="scientific">Papaver nudicaule</name>
    <name type="common">Iceland poppy</name>
    <dbReference type="NCBI Taxonomy" id="74823"/>
    <lineage>
        <taxon>Eukaryota</taxon>
        <taxon>Viridiplantae</taxon>
        <taxon>Streptophyta</taxon>
        <taxon>Embryophyta</taxon>
        <taxon>Tracheophyta</taxon>
        <taxon>Spermatophyta</taxon>
        <taxon>Magnoliopsida</taxon>
        <taxon>Ranunculales</taxon>
        <taxon>Papaveraceae</taxon>
        <taxon>Papaveroideae</taxon>
        <taxon>Papaver</taxon>
    </lineage>
</organism>
<dbReference type="PANTHER" id="PTHR31301">
    <property type="entry name" value="LOB DOMAIN-CONTAINING PROTEIN 4-RELATED"/>
    <property type="match status" value="1"/>
</dbReference>
<sequence length="128" mass="14833">MGKGKKVCAACKYQRRKCPPECPFAPIFPRDKVEDFQNVSRIFGASNFIKLLLKLDESERHLAAEAMIIEANARVSDPVYGLGGIAMTLTDKLVYLCSELELVNQQNKFHRQRNKYDFDEFKLREFFH</sequence>
<reference evidence="3" key="1">
    <citation type="submission" date="2022-03" db="EMBL/GenBank/DDBJ databases">
        <title>A functionally conserved STORR gene fusion in Papaver species that diverged 16.8 million years ago.</title>
        <authorList>
            <person name="Catania T."/>
        </authorList>
    </citation>
    <scope>NUCLEOTIDE SEQUENCE</scope>
    <source>
        <strain evidence="3">S-191538</strain>
    </source>
</reference>
<evidence type="ECO:0000256" key="1">
    <source>
        <dbReference type="ARBA" id="ARBA00005474"/>
    </source>
</evidence>
<evidence type="ECO:0000313" key="4">
    <source>
        <dbReference type="Proteomes" id="UP001177140"/>
    </source>
</evidence>
<accession>A0AA41RPU1</accession>
<dbReference type="InterPro" id="IPR004883">
    <property type="entry name" value="LOB"/>
</dbReference>
<name>A0AA41RPU1_PAPNU</name>
<proteinExistence type="inferred from homology"/>
<dbReference type="Proteomes" id="UP001177140">
    <property type="component" value="Unassembled WGS sequence"/>
</dbReference>
<protein>
    <recommendedName>
        <fullName evidence="2">LOB domain-containing protein</fullName>
    </recommendedName>
</protein>
<keyword evidence="4" id="KW-1185">Reference proteome</keyword>
<dbReference type="Pfam" id="PF03195">
    <property type="entry name" value="LOB"/>
    <property type="match status" value="1"/>
</dbReference>
<dbReference type="EMBL" id="JAJJMA010033689">
    <property type="protein sequence ID" value="MCL7024369.1"/>
    <property type="molecule type" value="Genomic_DNA"/>
</dbReference>
<evidence type="ECO:0000259" key="2">
    <source>
        <dbReference type="PROSITE" id="PS50891"/>
    </source>
</evidence>
<evidence type="ECO:0000313" key="3">
    <source>
        <dbReference type="EMBL" id="MCL7024369.1"/>
    </source>
</evidence>
<comment type="similarity">
    <text evidence="1">Belongs to the LOB domain-containing protein family.</text>
</comment>